<feature type="coiled-coil region" evidence="10">
    <location>
        <begin position="2935"/>
        <end position="3073"/>
    </location>
</feature>
<gene>
    <name evidence="13" type="primary">KRT19</name>
    <name evidence="13" type="ORF">L345_03977</name>
</gene>
<dbReference type="GO" id="GO:0030855">
    <property type="term" value="P:epithelial cell differentiation"/>
    <property type="evidence" value="ECO:0007669"/>
    <property type="project" value="TreeGrafter"/>
</dbReference>
<evidence type="ECO:0000256" key="9">
    <source>
        <dbReference type="RuleBase" id="RU000685"/>
    </source>
</evidence>
<feature type="domain" description="IF rod" evidence="12">
    <location>
        <begin position="1059"/>
        <end position="1370"/>
    </location>
</feature>
<feature type="coiled-coil region" evidence="10">
    <location>
        <begin position="2880"/>
        <end position="2907"/>
    </location>
</feature>
<feature type="coiled-coil region" evidence="10">
    <location>
        <begin position="3711"/>
        <end position="3819"/>
    </location>
</feature>
<evidence type="ECO:0000256" key="4">
    <source>
        <dbReference type="ARBA" id="ARBA00023054"/>
    </source>
</evidence>
<comment type="similarity">
    <text evidence="9">Belongs to the intermediate filament family.</text>
</comment>
<keyword evidence="1" id="KW-0597">Phosphoprotein</keyword>
<reference evidence="13 14" key="1">
    <citation type="journal article" date="2013" name="Proc. Natl. Acad. Sci. U.S.A.">
        <title>The king cobra genome reveals dynamic gene evolution and adaptation in the snake venom system.</title>
        <authorList>
            <person name="Vonk F.J."/>
            <person name="Casewell N.R."/>
            <person name="Henkel C.V."/>
            <person name="Heimberg A.M."/>
            <person name="Jansen H.J."/>
            <person name="McCleary R.J."/>
            <person name="Kerkkamp H.M."/>
            <person name="Vos R.A."/>
            <person name="Guerreiro I."/>
            <person name="Calvete J.J."/>
            <person name="Wuster W."/>
            <person name="Woods A.E."/>
            <person name="Logan J.M."/>
            <person name="Harrison R.A."/>
            <person name="Castoe T.A."/>
            <person name="de Koning A.P."/>
            <person name="Pollock D.D."/>
            <person name="Yandell M."/>
            <person name="Calderon D."/>
            <person name="Renjifo C."/>
            <person name="Currier R.B."/>
            <person name="Salgado D."/>
            <person name="Pla D."/>
            <person name="Sanz L."/>
            <person name="Hyder A.S."/>
            <person name="Ribeiro J.M."/>
            <person name="Arntzen J.W."/>
            <person name="van den Thillart G.E."/>
            <person name="Boetzer M."/>
            <person name="Pirovano W."/>
            <person name="Dirks R.P."/>
            <person name="Spaink H.P."/>
            <person name="Duboule D."/>
            <person name="McGlinn E."/>
            <person name="Kini R.M."/>
            <person name="Richardson M.K."/>
        </authorList>
    </citation>
    <scope>NUCLEOTIDE SEQUENCE</scope>
    <source>
        <tissue evidence="13">Blood</tissue>
    </source>
</reference>
<feature type="compositionally biased region" description="Polar residues" evidence="11">
    <location>
        <begin position="2625"/>
        <end position="2637"/>
    </location>
</feature>
<feature type="coiled-coil region" evidence="10">
    <location>
        <begin position="2793"/>
        <end position="2827"/>
    </location>
</feature>
<dbReference type="PROSITE" id="PS00226">
    <property type="entry name" value="IF_ROD_1"/>
    <property type="match status" value="8"/>
</dbReference>
<dbReference type="GO" id="GO:0005882">
    <property type="term" value="C:intermediate filament"/>
    <property type="evidence" value="ECO:0007669"/>
    <property type="project" value="UniProtKB-KW"/>
</dbReference>
<organism evidence="13 14">
    <name type="scientific">Ophiophagus hannah</name>
    <name type="common">King cobra</name>
    <name type="synonym">Naja hannah</name>
    <dbReference type="NCBI Taxonomy" id="8665"/>
    <lineage>
        <taxon>Eukaryota</taxon>
        <taxon>Metazoa</taxon>
        <taxon>Chordata</taxon>
        <taxon>Craniata</taxon>
        <taxon>Vertebrata</taxon>
        <taxon>Euteleostomi</taxon>
        <taxon>Lepidosauria</taxon>
        <taxon>Squamata</taxon>
        <taxon>Bifurcata</taxon>
        <taxon>Unidentata</taxon>
        <taxon>Episquamata</taxon>
        <taxon>Toxicofera</taxon>
        <taxon>Serpentes</taxon>
        <taxon>Colubroidea</taxon>
        <taxon>Elapidae</taxon>
        <taxon>Elapinae</taxon>
        <taxon>Ophiophagus</taxon>
    </lineage>
</organism>
<feature type="domain" description="IF rod" evidence="12">
    <location>
        <begin position="2274"/>
        <end position="3088"/>
    </location>
</feature>
<evidence type="ECO:0000256" key="2">
    <source>
        <dbReference type="ARBA" id="ARBA00022744"/>
    </source>
</evidence>
<keyword evidence="3 9" id="KW-0403">Intermediate filament</keyword>
<dbReference type="InterPro" id="IPR018039">
    <property type="entry name" value="IF_conserved"/>
</dbReference>
<keyword evidence="4 10" id="KW-0175">Coiled coil</keyword>
<evidence type="ECO:0000313" key="14">
    <source>
        <dbReference type="Proteomes" id="UP000018936"/>
    </source>
</evidence>
<dbReference type="PANTHER" id="PTHR23239">
    <property type="entry name" value="INTERMEDIATE FILAMENT"/>
    <property type="match status" value="1"/>
</dbReference>
<feature type="coiled-coil region" evidence="10">
    <location>
        <begin position="153"/>
        <end position="187"/>
    </location>
</feature>
<feature type="coiled-coil region" evidence="10">
    <location>
        <begin position="3413"/>
        <end position="3530"/>
    </location>
</feature>
<feature type="coiled-coil region" evidence="10">
    <location>
        <begin position="2532"/>
        <end position="2559"/>
    </location>
</feature>
<dbReference type="SMART" id="SM01391">
    <property type="entry name" value="Filament"/>
    <property type="match status" value="9"/>
</dbReference>
<feature type="coiled-coil region" evidence="10">
    <location>
        <begin position="2278"/>
        <end position="2312"/>
    </location>
</feature>
<dbReference type="FunFam" id="1.20.5.1160:FF:000002">
    <property type="entry name" value="Type I keratin 10"/>
    <property type="match status" value="5"/>
</dbReference>
<accession>V8P8L1</accession>
<dbReference type="FunFam" id="1.20.5.170:FF:000002">
    <property type="entry name" value="Type I keratin KA11"/>
    <property type="match status" value="8"/>
</dbReference>
<proteinExistence type="inferred from homology"/>
<feature type="domain" description="IF rod" evidence="12">
    <location>
        <begin position="583"/>
        <end position="895"/>
    </location>
</feature>
<dbReference type="EMBL" id="AZIM01000590">
    <property type="protein sequence ID" value="ETE70217.1"/>
    <property type="molecule type" value="Genomic_DNA"/>
</dbReference>
<feature type="domain" description="IF rod" evidence="12">
    <location>
        <begin position="1496"/>
        <end position="2147"/>
    </location>
</feature>
<feature type="coiled-coil region" evidence="10">
    <location>
        <begin position="1148"/>
        <end position="1196"/>
    </location>
</feature>
<protein>
    <recommendedName>
        <fullName evidence="6">Keratin, type I cytoskeletal 19</fullName>
    </recommendedName>
    <alternativeName>
        <fullName evidence="7">Cytokeratin-19</fullName>
    </alternativeName>
    <alternativeName>
        <fullName evidence="8">Keratin-19</fullName>
    </alternativeName>
</protein>
<dbReference type="SUPFAM" id="SSF46579">
    <property type="entry name" value="Prefoldin"/>
    <property type="match status" value="1"/>
</dbReference>
<comment type="caution">
    <text evidence="13">The sequence shown here is derived from an EMBL/GenBank/DDBJ whole genome shotgun (WGS) entry which is preliminary data.</text>
</comment>
<dbReference type="Gene3D" id="1.20.5.1160">
    <property type="entry name" value="Vasodilator-stimulated phosphoprotein"/>
    <property type="match status" value="8"/>
</dbReference>
<dbReference type="FunFam" id="1.20.5.500:FF:000001">
    <property type="entry name" value="Type II keratin 23"/>
    <property type="match status" value="6"/>
</dbReference>
<feature type="domain" description="IF rod" evidence="12">
    <location>
        <begin position="3707"/>
        <end position="3820"/>
    </location>
</feature>
<evidence type="ECO:0000256" key="11">
    <source>
        <dbReference type="SAM" id="MobiDB-lite"/>
    </source>
</evidence>
<dbReference type="PROSITE" id="PS51842">
    <property type="entry name" value="IF_ROD_2"/>
    <property type="match status" value="7"/>
</dbReference>
<feature type="coiled-coil region" evidence="10">
    <location>
        <begin position="411"/>
        <end position="445"/>
    </location>
</feature>
<feature type="compositionally biased region" description="Basic and acidic residues" evidence="11">
    <location>
        <begin position="2638"/>
        <end position="2652"/>
    </location>
</feature>
<keyword evidence="14" id="KW-1185">Reference proteome</keyword>
<dbReference type="Proteomes" id="UP000018936">
    <property type="component" value="Unassembled WGS sequence"/>
</dbReference>
<evidence type="ECO:0000313" key="13">
    <source>
        <dbReference type="EMBL" id="ETE70217.1"/>
    </source>
</evidence>
<feature type="region of interest" description="Disordered" evidence="11">
    <location>
        <begin position="2592"/>
        <end position="2652"/>
    </location>
</feature>
<dbReference type="GO" id="GO:0005198">
    <property type="term" value="F:structural molecule activity"/>
    <property type="evidence" value="ECO:0007669"/>
    <property type="project" value="InterPro"/>
</dbReference>
<feature type="coiled-coil region" evidence="10">
    <location>
        <begin position="753"/>
        <end position="894"/>
    </location>
</feature>
<feature type="compositionally biased region" description="Low complexity" evidence="11">
    <location>
        <begin position="2170"/>
        <end position="2183"/>
    </location>
</feature>
<name>V8P8L1_OPHHA</name>
<evidence type="ECO:0000256" key="7">
    <source>
        <dbReference type="ARBA" id="ARBA00041710"/>
    </source>
</evidence>
<evidence type="ECO:0000256" key="8">
    <source>
        <dbReference type="ARBA" id="ARBA00042489"/>
    </source>
</evidence>
<feature type="domain" description="IF rod" evidence="12">
    <location>
        <begin position="149"/>
        <end position="460"/>
    </location>
</feature>
<evidence type="ECO:0000256" key="6">
    <source>
        <dbReference type="ARBA" id="ARBA00040324"/>
    </source>
</evidence>
<feature type="coiled-coil region" evidence="10">
    <location>
        <begin position="587"/>
        <end position="621"/>
    </location>
</feature>
<keyword evidence="2" id="KW-0416">Keratin</keyword>
<feature type="domain" description="IF rod" evidence="12">
    <location>
        <begin position="3241"/>
        <end position="3555"/>
    </location>
</feature>
<dbReference type="InterPro" id="IPR002957">
    <property type="entry name" value="Keratin_I"/>
</dbReference>
<dbReference type="OrthoDB" id="2441647at2759"/>
<dbReference type="PANTHER" id="PTHR23239:SF14">
    <property type="entry name" value="KERATIN, TYPE I CYTOSKELETAL 19"/>
    <property type="match status" value="1"/>
</dbReference>
<feature type="region of interest" description="Disordered" evidence="11">
    <location>
        <begin position="3088"/>
        <end position="3111"/>
    </location>
</feature>
<dbReference type="SUPFAM" id="SSF64593">
    <property type="entry name" value="Intermediate filament protein, coiled coil region"/>
    <property type="match status" value="17"/>
</dbReference>
<dbReference type="PRINTS" id="PR01248">
    <property type="entry name" value="TYPE1KERATIN"/>
</dbReference>
<evidence type="ECO:0000256" key="5">
    <source>
        <dbReference type="ARBA" id="ARBA00037562"/>
    </source>
</evidence>
<comment type="function">
    <text evidence="5">Involved in the organization of myofibers. Together with KRT8, helps to link the contractile apparatus to dystrophin at the costameres of striated muscle.</text>
</comment>
<feature type="coiled-coil region" evidence="10">
    <location>
        <begin position="252"/>
        <end position="293"/>
    </location>
</feature>
<feature type="region of interest" description="Disordered" evidence="11">
    <location>
        <begin position="2140"/>
        <end position="2202"/>
    </location>
</feature>
<evidence type="ECO:0000256" key="10">
    <source>
        <dbReference type="SAM" id="Coils"/>
    </source>
</evidence>
<feature type="coiled-coil region" evidence="10">
    <location>
        <begin position="1606"/>
        <end position="1725"/>
    </location>
</feature>
<dbReference type="GO" id="GO:0045109">
    <property type="term" value="P:intermediate filament organization"/>
    <property type="evidence" value="ECO:0007669"/>
    <property type="project" value="TreeGrafter"/>
</dbReference>
<dbReference type="Gene3D" id="1.20.5.500">
    <property type="entry name" value="Single helix bin"/>
    <property type="match status" value="9"/>
</dbReference>
<feature type="compositionally biased region" description="Basic and acidic residues" evidence="11">
    <location>
        <begin position="2592"/>
        <end position="2606"/>
    </location>
</feature>
<dbReference type="Gene3D" id="1.20.5.170">
    <property type="match status" value="9"/>
</dbReference>
<dbReference type="Pfam" id="PF00038">
    <property type="entry name" value="Filament"/>
    <property type="match status" value="9"/>
</dbReference>
<evidence type="ECO:0000259" key="12">
    <source>
        <dbReference type="PROSITE" id="PS51842"/>
    </source>
</evidence>
<feature type="coiled-coil region" evidence="10">
    <location>
        <begin position="1500"/>
        <end position="1527"/>
    </location>
</feature>
<evidence type="ECO:0000256" key="1">
    <source>
        <dbReference type="ARBA" id="ARBA00022553"/>
    </source>
</evidence>
<feature type="coiled-coil region" evidence="10">
    <location>
        <begin position="1835"/>
        <end position="1869"/>
    </location>
</feature>
<feature type="coiled-coil region" evidence="10">
    <location>
        <begin position="701"/>
        <end position="728"/>
    </location>
</feature>
<feature type="coiled-coil region" evidence="10">
    <location>
        <begin position="3347"/>
        <end position="3388"/>
    </location>
</feature>
<evidence type="ECO:0000256" key="3">
    <source>
        <dbReference type="ARBA" id="ARBA00022754"/>
    </source>
</evidence>
<feature type="coiled-coil region" evidence="10">
    <location>
        <begin position="1314"/>
        <end position="1341"/>
    </location>
</feature>
<feature type="non-terminal residue" evidence="13">
    <location>
        <position position="1"/>
    </location>
</feature>
<feature type="coiled-coil region" evidence="10">
    <location>
        <begin position="2380"/>
        <end position="2425"/>
    </location>
</feature>
<dbReference type="InterPro" id="IPR039008">
    <property type="entry name" value="IF_rod_dom"/>
</dbReference>
<feature type="coiled-coil region" evidence="10">
    <location>
        <begin position="3238"/>
        <end position="3279"/>
    </location>
</feature>
<sequence length="3898" mass="436385">MPMFFFPEGSHISRLDGQLPQQYRIKETGRGENCSYCLQSTWLPRAGLRYPFIMNTYSFRQSSSTISGGGFGGSSSFRTPSIHGGSGGYGISVSSARLGSSPGFGGGLGSGLGGGSFSYGSGCFGGAGGAGGVFGGNLNVSDSLLSGNEKITMQNLNDRLANYLDKVRALEEANTELEVKIREWYQKQGPTATRDYSPYYKTIEELRDKILVETIENNKMILQIDNARLAADDFKTKFETEQALRMSVEADINGLRRVLDELTLSRADLEMQIESLKEELAYLKKNHEEEMSALSGQLGGQVSVEVDSAPGIDLTKILADMRDQYELLAEKNRRDAEAWFSSKTEELNKEVAINTEQLQTSKTEITDLRRTLQGLEIELQSQLSMKTALEGTLADTEGRYGSQLCQIQSLISNIEAQLVEVRSDMERQNNDYKMLMDIKTRLEQEIGTYRQLLDGQDFNLASELSFTMSYYYQSSSSSYGGGGGGGSGRVASVRLGPSSIHGGAGGRVSASSARFVSSGSGYGGGYGYGSGLGGGCGIGYGSGGGVGYGSCFGGGVGGGYGGGLDFAVCSGGGGDGGLLTGNEKITMQNLNDRLANYLDKVRALEEANTELEIKIRDWHQRQAPSSPTKDYSHYYKTISELRDKIHDTTIDNSRIILEIDNARLAADDFRLKYENELHLRQGVESDINGLRRVLDELTLFKSDMEMQIEEKKEDLAYLKKNHEELMKEYGSQLTGKVSVEMDAAPGVDLTKILADMREQYEQMAERNRRDAEAWFFTKTEELNREVATHTEQLQTSKTEISELRRTIQSLEIELQSQLSMKAGLETSLAETEGRYCAQLAQIQTLITGVEEQLADLRNDMERQNHEYRMLMDIKTRLEQEIATYRNLLEGQDSKGSKQLKLVKMKNQTKLKSADYFAGLGSPCVPSPSNCSFPHHEEESFSCNVKEMIEFSNSHFSNYLKGVHTLECENAGLECKIREWFEMNSSHGFYHLSSGYLGGPSGCLLQPIGDCYRTSNFHGVSSSLPMPLSFGSPIWLASDAETSWGTFSGSQGNLFMGGNEKRTMQELNDRLASYLEKVRSLEEANTQLEGCIREWHQKRSHGTQRDFKDYEHNISDMHERIETGRVTNAGLVLQIDNAKMATEDFRLKYEAEKALRQNVQNDVENIRKELDNMTIIITDLEMEIEALREDHILKKKEHETNMQAHGSPKDFKVNVKVNKTPQEDLSKILAGIRADYEAIIEKNRRSLDSWFQQQIGNESSEGQHNQEELQNSQKEICELNRTLQTLEIDFQTELNKKFALENNMGETKARYAFQLQSIQNLIKKCEEELSKFRHDIKYQNNQYKVLFGIKTRLEREISTYRQLLDGNVDGKTSTSFREHRSSNQNLKKIVQETVDGEEEEEEDSKDSVNSETHIYTLPMARSGSVNLKNVFFESGGPSAAGSIYRMSSIKKPRTPSVHGGAGGFGTRISFGSNYSNTFGSNLLRSTSINELLLTSNEKTTMQNLNDRLAAYLEKVHSLETSNSVLEKQIREWYEKSSPIVKQDYNAFFKVIEELQDKITKARIDNTRIILQIDNSKLAADDFRVKYETELSLRLNVENDITGLQGLIDELTLVRTDLEHQIESLKEELAYLKKQHEEETAGLRRQLSGNVSVEVDAAPGIDLAQAMENMRQQYEILAEKNRQEAKDRFDKLIEQLNVEVTTTTHQLETHRSEITDRRNTLQSLEIELQSQLSWKTERENAVAEIEAHYRTILTQIQMAIGNIEAQLMQLRSDMEQQSIEYSILLDIKVKLEVEIATYRRLLEGENWRMITSDLETSKEAEKGGEGGRLSGDEKQTMQNLNDRLATYLGNVQALEEANSELESKIAEWYEMFAAGNQAGQQQDYSEYYAIIDDLRNQIVATSIDNGTMILQIDNARLAGADFKLKYDNELALHQSVEMDTNGLRKALEEIEITSSDLKVQINSFTEELEYMKKNHEEDMGSMNGSTAAGGINVEMNVTPGVDLTTLLNEMRGEYEVLAEQNREDIETWFNEQSQELNKQINTSVEETSTNKSEITELKRALQSLEIELQSQQSLKQSLEATLVETESQYCGQLSQIQEVIGSVEGQVQQIRDDMECQNREYEQLLDVKIRLENEIDTYRSLLDGSERESSSGIQSRSGESAEQRFKIQEYATSQSQSKGSGSGDSKQTDKLGSGNNPRDPQKTRVIRTIVEDRIGDQVVSTRRGSSTGSFSSGVVWGFRSGWGKTGGGGGGATGSCFHIYNSSPAGGDVGLLAGGDKETMQNLNDRLASYLAKVHALEEANGDLEQKIRNWYQKSATHINEGLHNDSKYNSSIDDLRNKIIAASIRNASMILQIDNARLAADDFRMKYENELFLHQNVEADINGLKKVLDELSMSKSDLEIQIESLIEELAFLKKNHEEEMKNWQGTVAGDINVEINAAPGVDLTAILNKMRTEYEALAEQNRKDAETWFVEKSKELNMTINMSAKETTTNKKEITDLRHTLQSLEIDLKTQLSLRQSLESTLAETEGQYCAQLLQIQGTISNVENQVQQIREDMECQNADYRCLLDIKIRLENEIETYRHLIDGEALGKGMKELSGKRGESVQRSSKDLGSQNLRSEKGSGLRASGSDSRSTKTGTETSTRKSEARNVEATTKDKEIKKTRVIKTIIEELDEYGRVTSSKVQSLACWHSTGLPSCSNTMALSVLTSGSSRQISSYSMGGGGSVRLSSGVGFSGGSKFTGGYSGGGFGGGSLAGGYGTGMGGGFASGSFAGGFGGGFGVGGGDGGLLTGDEKQTMQNLNDRLANYLGKVHALEEANAELEVKIKEWYAKFSTPDTDRDYSKYFNIIEDLRNQICRHTIENAGIVLQVDNARLAADDFKLKVLDDLTMNKSDLELQIESLNEELLYLKKNHEEELMSFRGVTSGDVTVEMDAAPGVDLTKLLNDMRAQYEELADKNRREAEEQFNKQARTIYLNVGALRQEISANVDQLSSSKSEVTELRRTMQGLELELQAQIAMKQSLEGTLAETERNYCDQLGQIQIQISSLEEQLLQIRSDMENQNAEYQQLLGIKTRLEKEIETYHRLLEGEGGSALNEASQTGVPQPFPPPRHSPWVDDGIEAREQLAAESANSGDSKVEDRISEKQIILFMSKSFKKISSYEGGAKMSGIGGGSLYGFGGGSMGGLGSSYGGAICSGYGGSGFGGGVGFGSASVAGGSYGANYRSSSSVSMSGAYGAGDSVFLAGAEKETMQNLNSRLANYLEKVRSLEEANAELERKIRHWYEKNGPGAPGVTRDYSKYHHMIDELRNQIVNVTIENANVVLQIDNARLAADDFRMKFENELFLRQSVEGDINGLRRVLDDLTMNRSDLEAQLESLTEELAYLKKNHEEEMTLLRSSSTGDVTVEMNAAPGIDLTKLLNDMRAQYEDLAEQNRREAEEQFIKMSQPLQQQIHDDAGAASTARNELIELKRSFQSLEIELQSLLAKKASLEGTLAETEGNYSTQLSQLQLQVSSLEEQLQQIRAETECQNSEYQQLLGIKTRLEMEIETYRRLLDGESIRTAYETKVQIREPTKTRVVKTIVEELVDGKVISSQVKSAGNVLQQSSHPINKVQLAKVEDGSSMELSQLLNEIRANYETLFSRSQIETILSAGTQVIYSLLQLQEQTTLQKEQMNDNLFQKVGGSLTQVKFKFSLFLTMLTWHCKYSLQLEKVITARMNKDEEILKAARAELNEARRQWHHMQTEIDSLHAMERGLENSLQATELRYQTQLKHLETEIEDLEKELQEVRQDIEKQLQQHEILLNSKMRLEQEIATYRSLLEKEEKRYLCLNRLRLTEKVDEVIKEWEGSFFKDNPHLRKKSVSLRFDLHLAATDEDCLHMKQKSRPDIEVRLVMRRSCSIPSIKT</sequence>